<dbReference type="InParanoid" id="A0A3P7E4Z2"/>
<name>A0A3P7E4Z2_WUCBA</name>
<dbReference type="InterPro" id="IPR056156">
    <property type="entry name" value="TPR_IF140_C"/>
</dbReference>
<accession>A0A3P7E4Z2</accession>
<proteinExistence type="predicted"/>
<protein>
    <recommendedName>
        <fullName evidence="1">IF140 C-terminal TPR domain-containing protein</fullName>
    </recommendedName>
</protein>
<dbReference type="OrthoDB" id="5868830at2759"/>
<reference evidence="2 3" key="1">
    <citation type="submission" date="2018-11" db="EMBL/GenBank/DDBJ databases">
        <authorList>
            <consortium name="Pathogen Informatics"/>
        </authorList>
    </citation>
    <scope>NUCLEOTIDE SEQUENCE [LARGE SCALE GENOMIC DNA]</scope>
</reference>
<feature type="domain" description="IF140 C-terminal TPR" evidence="1">
    <location>
        <begin position="4"/>
        <end position="58"/>
    </location>
</feature>
<dbReference type="AlphaFoldDB" id="A0A3P7E4Z2"/>
<dbReference type="EMBL" id="UYWW01002412">
    <property type="protein sequence ID" value="VDM11757.1"/>
    <property type="molecule type" value="Genomic_DNA"/>
</dbReference>
<keyword evidence="3" id="KW-1185">Reference proteome</keyword>
<gene>
    <name evidence="2" type="ORF">WBA_LOCUS5143</name>
</gene>
<evidence type="ECO:0000259" key="1">
    <source>
        <dbReference type="Pfam" id="PF24760"/>
    </source>
</evidence>
<evidence type="ECO:0000313" key="2">
    <source>
        <dbReference type="EMBL" id="VDM11757.1"/>
    </source>
</evidence>
<dbReference type="Proteomes" id="UP000270924">
    <property type="component" value="Unassembled WGS sequence"/>
</dbReference>
<organism evidence="2 3">
    <name type="scientific">Wuchereria bancrofti</name>
    <dbReference type="NCBI Taxonomy" id="6293"/>
    <lineage>
        <taxon>Eukaryota</taxon>
        <taxon>Metazoa</taxon>
        <taxon>Ecdysozoa</taxon>
        <taxon>Nematoda</taxon>
        <taxon>Chromadorea</taxon>
        <taxon>Rhabditida</taxon>
        <taxon>Spirurina</taxon>
        <taxon>Spiruromorpha</taxon>
        <taxon>Filarioidea</taxon>
        <taxon>Onchocercidae</taxon>
        <taxon>Wuchereria</taxon>
    </lineage>
</organism>
<dbReference type="Pfam" id="PF24760">
    <property type="entry name" value="TPR_IF140_C"/>
    <property type="match status" value="1"/>
</dbReference>
<evidence type="ECO:0000313" key="3">
    <source>
        <dbReference type="Proteomes" id="UP000270924"/>
    </source>
</evidence>
<dbReference type="OMA" id="SECGNDQ"/>
<sequence>MFIYELDPIDAIRQLEAFADDKQACKNIRLGDIYAVMIAYNVHKANYKKAYSLVQQLKDREPSIELNRYVNKEIQDIICEKLELSSFITDDKNLSECGNDQQFANDEEVDYSYAMKRNFQ</sequence>